<reference evidence="1 2" key="1">
    <citation type="submission" date="2024-09" db="EMBL/GenBank/DDBJ databases">
        <authorList>
            <person name="Lee S.D."/>
        </authorList>
    </citation>
    <scope>NUCLEOTIDE SEQUENCE [LARGE SCALE GENOMIC DNA]</scope>
    <source>
        <strain evidence="1 2">N1-5</strain>
    </source>
</reference>
<evidence type="ECO:0000313" key="1">
    <source>
        <dbReference type="EMBL" id="MFC1400253.1"/>
    </source>
</evidence>
<accession>A0ABV6UFL8</accession>
<organism evidence="1 2">
    <name type="scientific">Streptacidiphilus cavernicola</name>
    <dbReference type="NCBI Taxonomy" id="3342716"/>
    <lineage>
        <taxon>Bacteria</taxon>
        <taxon>Bacillati</taxon>
        <taxon>Actinomycetota</taxon>
        <taxon>Actinomycetes</taxon>
        <taxon>Kitasatosporales</taxon>
        <taxon>Streptomycetaceae</taxon>
        <taxon>Streptacidiphilus</taxon>
    </lineage>
</organism>
<proteinExistence type="predicted"/>
<dbReference type="Proteomes" id="UP001592528">
    <property type="component" value="Unassembled WGS sequence"/>
</dbReference>
<evidence type="ECO:0008006" key="3">
    <source>
        <dbReference type="Google" id="ProtNLM"/>
    </source>
</evidence>
<name>A0ABV6UFL8_9ACTN</name>
<dbReference type="EMBL" id="JBHEZZ010000001">
    <property type="protein sequence ID" value="MFC1400253.1"/>
    <property type="molecule type" value="Genomic_DNA"/>
</dbReference>
<keyword evidence="2" id="KW-1185">Reference proteome</keyword>
<protein>
    <recommendedName>
        <fullName evidence="3">FXSXX-COOH protein</fullName>
    </recommendedName>
</protein>
<gene>
    <name evidence="1" type="ORF">ACEZDJ_03005</name>
</gene>
<dbReference type="RefSeq" id="WP_157623635.1">
    <property type="nucleotide sequence ID" value="NZ_JBHEZZ010000001.1"/>
</dbReference>
<sequence length="59" mass="6225">MDLSETPPSRVLTSWLPDLTRVSLAELTSLDQTTLGPAIASMLSRVERPLATIAGSNGS</sequence>
<evidence type="ECO:0000313" key="2">
    <source>
        <dbReference type="Proteomes" id="UP001592528"/>
    </source>
</evidence>
<comment type="caution">
    <text evidence="1">The sequence shown here is derived from an EMBL/GenBank/DDBJ whole genome shotgun (WGS) entry which is preliminary data.</text>
</comment>